<dbReference type="AlphaFoldDB" id="A0A1I7WLF2"/>
<name>A0A1I7WLF2_HETBA</name>
<evidence type="ECO:0000313" key="2">
    <source>
        <dbReference type="WBParaSite" id="Hba_05968"/>
    </source>
</evidence>
<sequence>MIELDKWAVSNDYIASSEISGIREKMLIVLNQDIFFCDSDTSVEEGMLPSLTTASTETQCFSSNRDYLSECNCKSKHQTAYFKLPDNAI</sequence>
<reference evidence="2" key="1">
    <citation type="submission" date="2016-11" db="UniProtKB">
        <authorList>
            <consortium name="WormBaseParasite"/>
        </authorList>
    </citation>
    <scope>IDENTIFICATION</scope>
</reference>
<dbReference type="WBParaSite" id="Hba_05968">
    <property type="protein sequence ID" value="Hba_05968"/>
    <property type="gene ID" value="Hba_05968"/>
</dbReference>
<organism evidence="1 2">
    <name type="scientific">Heterorhabditis bacteriophora</name>
    <name type="common">Entomopathogenic nematode worm</name>
    <dbReference type="NCBI Taxonomy" id="37862"/>
    <lineage>
        <taxon>Eukaryota</taxon>
        <taxon>Metazoa</taxon>
        <taxon>Ecdysozoa</taxon>
        <taxon>Nematoda</taxon>
        <taxon>Chromadorea</taxon>
        <taxon>Rhabditida</taxon>
        <taxon>Rhabditina</taxon>
        <taxon>Rhabditomorpha</taxon>
        <taxon>Strongyloidea</taxon>
        <taxon>Heterorhabditidae</taxon>
        <taxon>Heterorhabditis</taxon>
    </lineage>
</organism>
<keyword evidence="1" id="KW-1185">Reference proteome</keyword>
<evidence type="ECO:0000313" key="1">
    <source>
        <dbReference type="Proteomes" id="UP000095283"/>
    </source>
</evidence>
<protein>
    <submittedName>
        <fullName evidence="2">Ovule protein</fullName>
    </submittedName>
</protein>
<dbReference type="Proteomes" id="UP000095283">
    <property type="component" value="Unplaced"/>
</dbReference>
<accession>A0A1I7WLF2</accession>
<proteinExistence type="predicted"/>